<dbReference type="Proteomes" id="UP000315700">
    <property type="component" value="Chromosome"/>
</dbReference>
<organism evidence="2 3">
    <name type="scientific">Caulifigura coniformis</name>
    <dbReference type="NCBI Taxonomy" id="2527983"/>
    <lineage>
        <taxon>Bacteria</taxon>
        <taxon>Pseudomonadati</taxon>
        <taxon>Planctomycetota</taxon>
        <taxon>Planctomycetia</taxon>
        <taxon>Planctomycetales</taxon>
        <taxon>Planctomycetaceae</taxon>
        <taxon>Caulifigura</taxon>
    </lineage>
</organism>
<evidence type="ECO:0000313" key="3">
    <source>
        <dbReference type="Proteomes" id="UP000315700"/>
    </source>
</evidence>
<evidence type="ECO:0000256" key="1">
    <source>
        <dbReference type="SAM" id="MobiDB-lite"/>
    </source>
</evidence>
<dbReference type="InParanoid" id="A0A517SAU5"/>
<protein>
    <submittedName>
        <fullName evidence="2">Uncharacterized protein</fullName>
    </submittedName>
</protein>
<dbReference type="AlphaFoldDB" id="A0A517SAU5"/>
<sequence>MNRELEQKYLEMQAAPKKVFFSQLPEDADIHEAASAEAQEDDFVLTPRTSVPSPIKPEAPASKKGSQPTVATPTPAASIDDLPDLDSPEAAQAVKTPAASLSDGGVAHSVATGGDALLDIARSEEAEGKKKRRGRPTGPIRTATGFIIFCPYGCKVEVKDQHKGMTGKCPKCRAPFIVPTAPPDYEFAKEREKSVADSAAASAAPGGFVAWMHDVHVHTVNPTKLKLKEASLSKEFALFDFGFGPGKLLVVSLAPKKAGGMFGGAKKGGSDPREAVLTHLKEGKAPEDLPVATKQVYSADDARQIRVVWPEASRASSAFHGIPVFGKQMIAVQLPLVGDGDPQYASFTLSQFREFNKHLEEMFGVDGLAANLGIPMTDEFSTAKCHYSEAQVKSLKDPEWYLADTARPTVIAGYRCEGCGITVSEAARKKEKLGGANGKGIAKATCPKCKKKFGNKPLYTFPEAESGPSISGETPAAKA</sequence>
<accession>A0A517SAU5</accession>
<name>A0A517SAU5_9PLAN</name>
<evidence type="ECO:0000313" key="2">
    <source>
        <dbReference type="EMBL" id="QDT53250.1"/>
    </source>
</evidence>
<reference evidence="2 3" key="1">
    <citation type="submission" date="2019-02" db="EMBL/GenBank/DDBJ databases">
        <title>Deep-cultivation of Planctomycetes and their phenomic and genomic characterization uncovers novel biology.</title>
        <authorList>
            <person name="Wiegand S."/>
            <person name="Jogler M."/>
            <person name="Boedeker C."/>
            <person name="Pinto D."/>
            <person name="Vollmers J."/>
            <person name="Rivas-Marin E."/>
            <person name="Kohn T."/>
            <person name="Peeters S.H."/>
            <person name="Heuer A."/>
            <person name="Rast P."/>
            <person name="Oberbeckmann S."/>
            <person name="Bunk B."/>
            <person name="Jeske O."/>
            <person name="Meyerdierks A."/>
            <person name="Storesund J.E."/>
            <person name="Kallscheuer N."/>
            <person name="Luecker S."/>
            <person name="Lage O.M."/>
            <person name="Pohl T."/>
            <person name="Merkel B.J."/>
            <person name="Hornburger P."/>
            <person name="Mueller R.-W."/>
            <person name="Bruemmer F."/>
            <person name="Labrenz M."/>
            <person name="Spormann A.M."/>
            <person name="Op den Camp H."/>
            <person name="Overmann J."/>
            <person name="Amann R."/>
            <person name="Jetten M.S.M."/>
            <person name="Mascher T."/>
            <person name="Medema M.H."/>
            <person name="Devos D.P."/>
            <person name="Kaster A.-K."/>
            <person name="Ovreas L."/>
            <person name="Rohde M."/>
            <person name="Galperin M.Y."/>
            <person name="Jogler C."/>
        </authorList>
    </citation>
    <scope>NUCLEOTIDE SEQUENCE [LARGE SCALE GENOMIC DNA]</scope>
    <source>
        <strain evidence="2 3">Pan44</strain>
    </source>
</reference>
<keyword evidence="3" id="KW-1185">Reference proteome</keyword>
<feature type="region of interest" description="Disordered" evidence="1">
    <location>
        <begin position="460"/>
        <end position="479"/>
    </location>
</feature>
<gene>
    <name evidence="2" type="ORF">Pan44_12660</name>
</gene>
<proteinExistence type="predicted"/>
<dbReference type="EMBL" id="CP036271">
    <property type="protein sequence ID" value="QDT53250.1"/>
    <property type="molecule type" value="Genomic_DNA"/>
</dbReference>
<feature type="region of interest" description="Disordered" evidence="1">
    <location>
        <begin position="31"/>
        <end position="107"/>
    </location>
</feature>
<dbReference type="KEGG" id="ccos:Pan44_12660"/>